<dbReference type="InterPro" id="IPR005828">
    <property type="entry name" value="MFS_sugar_transport-like"/>
</dbReference>
<dbReference type="GO" id="GO:0015293">
    <property type="term" value="F:symporter activity"/>
    <property type="evidence" value="ECO:0007669"/>
    <property type="project" value="UniProtKB-KW"/>
</dbReference>
<keyword evidence="6 10" id="KW-0472">Membrane</keyword>
<keyword evidence="13" id="KW-1185">Reference proteome</keyword>
<evidence type="ECO:0000256" key="3">
    <source>
        <dbReference type="ARBA" id="ARBA00022692"/>
    </source>
</evidence>
<dbReference type="AlphaFoldDB" id="A0A833QPK6"/>
<protein>
    <recommendedName>
        <fullName evidence="7">H(+)/Pi cotransporter</fullName>
    </recommendedName>
</protein>
<feature type="transmembrane region" description="Helical" evidence="10">
    <location>
        <begin position="113"/>
        <end position="131"/>
    </location>
</feature>
<dbReference type="PROSITE" id="PS50850">
    <property type="entry name" value="MFS"/>
    <property type="match status" value="1"/>
</dbReference>
<keyword evidence="3 10" id="KW-0812">Transmembrane</keyword>
<dbReference type="GO" id="GO:0016020">
    <property type="term" value="C:membrane"/>
    <property type="evidence" value="ECO:0007669"/>
    <property type="project" value="UniProtKB-SubCell"/>
</dbReference>
<feature type="transmembrane region" description="Helical" evidence="10">
    <location>
        <begin position="378"/>
        <end position="400"/>
    </location>
</feature>
<evidence type="ECO:0000313" key="12">
    <source>
        <dbReference type="EMBL" id="KAF3325636.1"/>
    </source>
</evidence>
<proteinExistence type="inferred from homology"/>
<evidence type="ECO:0000256" key="2">
    <source>
        <dbReference type="ARBA" id="ARBA00022592"/>
    </source>
</evidence>
<evidence type="ECO:0000256" key="10">
    <source>
        <dbReference type="SAM" id="Phobius"/>
    </source>
</evidence>
<evidence type="ECO:0000259" key="11">
    <source>
        <dbReference type="PROSITE" id="PS50850"/>
    </source>
</evidence>
<organism evidence="12 13">
    <name type="scientific">Carex littledalei</name>
    <dbReference type="NCBI Taxonomy" id="544730"/>
    <lineage>
        <taxon>Eukaryota</taxon>
        <taxon>Viridiplantae</taxon>
        <taxon>Streptophyta</taxon>
        <taxon>Embryophyta</taxon>
        <taxon>Tracheophyta</taxon>
        <taxon>Spermatophyta</taxon>
        <taxon>Magnoliopsida</taxon>
        <taxon>Liliopsida</taxon>
        <taxon>Poales</taxon>
        <taxon>Cyperaceae</taxon>
        <taxon>Cyperoideae</taxon>
        <taxon>Cariceae</taxon>
        <taxon>Carex</taxon>
        <taxon>Carex subgen. Euthyceras</taxon>
    </lineage>
</organism>
<dbReference type="PROSITE" id="PS00217">
    <property type="entry name" value="SUGAR_TRANSPORT_2"/>
    <property type="match status" value="1"/>
</dbReference>
<dbReference type="OrthoDB" id="3936150at2759"/>
<comment type="similarity">
    <text evidence="8">Belongs to the major facilitator superfamily. Phosphate:H(+) symporter (TC 2.A.1.9) family.</text>
</comment>
<name>A0A833QPK6_9POAL</name>
<feature type="transmembrane region" description="Helical" evidence="10">
    <location>
        <begin position="466"/>
        <end position="485"/>
    </location>
</feature>
<dbReference type="Gene3D" id="1.20.1250.20">
    <property type="entry name" value="MFS general substrate transporter like domains"/>
    <property type="match status" value="1"/>
</dbReference>
<dbReference type="EMBL" id="SWLB01000019">
    <property type="protein sequence ID" value="KAF3325636.1"/>
    <property type="molecule type" value="Genomic_DNA"/>
</dbReference>
<dbReference type="InterPro" id="IPR020846">
    <property type="entry name" value="MFS_dom"/>
</dbReference>
<feature type="transmembrane region" description="Helical" evidence="10">
    <location>
        <begin position="321"/>
        <end position="338"/>
    </location>
</feature>
<feature type="transmembrane region" description="Helical" evidence="10">
    <location>
        <begin position="440"/>
        <end position="460"/>
    </location>
</feature>
<comment type="subcellular location">
    <subcellularLocation>
        <location evidence="1">Membrane</location>
        <topology evidence="1">Multi-pass membrane protein</topology>
    </subcellularLocation>
</comment>
<evidence type="ECO:0000256" key="8">
    <source>
        <dbReference type="ARBA" id="ARBA00044504"/>
    </source>
</evidence>
<keyword evidence="2" id="KW-0813">Transport</keyword>
<dbReference type="SUPFAM" id="SSF103473">
    <property type="entry name" value="MFS general substrate transporter"/>
    <property type="match status" value="1"/>
</dbReference>
<keyword evidence="2" id="KW-0592">Phosphate transport</keyword>
<feature type="transmembrane region" description="Helical" evidence="10">
    <location>
        <begin position="169"/>
        <end position="188"/>
    </location>
</feature>
<evidence type="ECO:0000313" key="13">
    <source>
        <dbReference type="Proteomes" id="UP000623129"/>
    </source>
</evidence>
<evidence type="ECO:0000256" key="7">
    <source>
        <dbReference type="ARBA" id="ARBA00032043"/>
    </source>
</evidence>
<evidence type="ECO:0000256" key="6">
    <source>
        <dbReference type="ARBA" id="ARBA00023136"/>
    </source>
</evidence>
<feature type="transmembrane region" description="Helical" evidence="10">
    <location>
        <begin position="228"/>
        <end position="247"/>
    </location>
</feature>
<keyword evidence="5 10" id="KW-1133">Transmembrane helix</keyword>
<dbReference type="PANTHER" id="PTHR24064">
    <property type="entry name" value="SOLUTE CARRIER FAMILY 22 MEMBER"/>
    <property type="match status" value="1"/>
</dbReference>
<keyword evidence="4" id="KW-0769">Symport</keyword>
<dbReference type="InterPro" id="IPR005829">
    <property type="entry name" value="Sugar_transporter_CS"/>
</dbReference>
<reference evidence="12" key="1">
    <citation type="submission" date="2020-01" db="EMBL/GenBank/DDBJ databases">
        <title>Genome sequence of Kobresia littledalei, the first chromosome-level genome in the family Cyperaceae.</title>
        <authorList>
            <person name="Qu G."/>
        </authorList>
    </citation>
    <scope>NUCLEOTIDE SEQUENCE</scope>
    <source>
        <strain evidence="12">C.B.Clarke</strain>
        <tissue evidence="12">Leaf</tissue>
    </source>
</reference>
<gene>
    <name evidence="12" type="ORF">FCM35_KLT08716</name>
</gene>
<sequence>MASDPLLSRSNGNGITGITRMSVDDMLSGYAGEFGRWQLRHFVLTSAAWALEALHTMVMIFSDREPERICTGVDCTTLDPCRPGSGWDWVGGSGSSIVSEWGLICGEKYKVGIVQSVFFVGSLIGGGVFGHLSDSFLGRKGSLTVVCALNSIFGLLTSVAPSYWTYTLLRFLTGFSTGGVGLCAFVLATEPVGPSKRGAAGMSTFYFFSGGIAILAGIAYHFRSWRTLYVVTSLPSLLFLLIVIPFLSESPRWYLVRGKVAKAMDVMRDISKTNGNEIPSDLSLKLDGEDNKDEEAGQEENKISSGSILDVLKSRVTRVRLILSIAINFLCSVVYYGLSLNVVNLKTNLYASVMINSVAELPAYALTAMLLDRFGRKPLSIGTMVLSGLFCTAGFLAGVFDVMEVIRMVCGVIGIFGMAATYNLLFIYTSELFPTVVRNAALGCATQACQLGAVVAPLVVVLGKSFPFALFGVSGIVGGFLVCYLPETMNKPLYDTMAGIEEGEREILK</sequence>
<evidence type="ECO:0000256" key="1">
    <source>
        <dbReference type="ARBA" id="ARBA00004141"/>
    </source>
</evidence>
<dbReference type="PROSITE" id="PS00216">
    <property type="entry name" value="SUGAR_TRANSPORT_1"/>
    <property type="match status" value="1"/>
</dbReference>
<dbReference type="Proteomes" id="UP000623129">
    <property type="component" value="Unassembled WGS sequence"/>
</dbReference>
<evidence type="ECO:0000256" key="5">
    <source>
        <dbReference type="ARBA" id="ARBA00022989"/>
    </source>
</evidence>
<comment type="caution">
    <text evidence="12">The sequence shown here is derived from an EMBL/GenBank/DDBJ whole genome shotgun (WGS) entry which is preliminary data.</text>
</comment>
<feature type="domain" description="Major facilitator superfamily (MFS) profile" evidence="11">
    <location>
        <begin position="41"/>
        <end position="490"/>
    </location>
</feature>
<feature type="region of interest" description="Disordered" evidence="9">
    <location>
        <begin position="279"/>
        <end position="299"/>
    </location>
</feature>
<dbReference type="GO" id="GO:0006817">
    <property type="term" value="P:phosphate ion transport"/>
    <property type="evidence" value="ECO:0007669"/>
    <property type="project" value="UniProtKB-KW"/>
</dbReference>
<evidence type="ECO:0000256" key="9">
    <source>
        <dbReference type="SAM" id="MobiDB-lite"/>
    </source>
</evidence>
<dbReference type="InterPro" id="IPR036259">
    <property type="entry name" value="MFS_trans_sf"/>
</dbReference>
<feature type="transmembrane region" description="Helical" evidence="10">
    <location>
        <begin position="350"/>
        <end position="371"/>
    </location>
</feature>
<feature type="transmembrane region" description="Helical" evidence="10">
    <location>
        <begin position="143"/>
        <end position="163"/>
    </location>
</feature>
<dbReference type="Pfam" id="PF00083">
    <property type="entry name" value="Sugar_tr"/>
    <property type="match status" value="1"/>
</dbReference>
<feature type="transmembrane region" description="Helical" evidence="10">
    <location>
        <begin position="406"/>
        <end position="428"/>
    </location>
</feature>
<evidence type="ECO:0000256" key="4">
    <source>
        <dbReference type="ARBA" id="ARBA00022847"/>
    </source>
</evidence>
<feature type="transmembrane region" description="Helical" evidence="10">
    <location>
        <begin position="200"/>
        <end position="222"/>
    </location>
</feature>
<accession>A0A833QPK6</accession>